<feature type="region of interest" description="Disordered" evidence="1">
    <location>
        <begin position="1"/>
        <end position="49"/>
    </location>
</feature>
<accession>A0A8S1H1R1</accession>
<feature type="compositionally biased region" description="Basic residues" evidence="1">
    <location>
        <begin position="37"/>
        <end position="49"/>
    </location>
</feature>
<reference evidence="2" key="1">
    <citation type="submission" date="2020-10" db="EMBL/GenBank/DDBJ databases">
        <authorList>
            <person name="Kikuchi T."/>
        </authorList>
    </citation>
    <scope>NUCLEOTIDE SEQUENCE</scope>
    <source>
        <strain evidence="2">NKZ352</strain>
    </source>
</reference>
<proteinExistence type="predicted"/>
<dbReference type="EMBL" id="CAJGYM010000006">
    <property type="protein sequence ID" value="CAD6187270.1"/>
    <property type="molecule type" value="Genomic_DNA"/>
</dbReference>
<comment type="caution">
    <text evidence="2">The sequence shown here is derived from an EMBL/GenBank/DDBJ whole genome shotgun (WGS) entry which is preliminary data.</text>
</comment>
<evidence type="ECO:0000313" key="2">
    <source>
        <dbReference type="EMBL" id="CAD6187270.1"/>
    </source>
</evidence>
<dbReference type="Proteomes" id="UP000835052">
    <property type="component" value="Unassembled WGS sequence"/>
</dbReference>
<evidence type="ECO:0000313" key="3">
    <source>
        <dbReference type="Proteomes" id="UP000835052"/>
    </source>
</evidence>
<feature type="compositionally biased region" description="Basic and acidic residues" evidence="1">
    <location>
        <begin position="7"/>
        <end position="33"/>
    </location>
</feature>
<name>A0A8S1H1R1_9PELO</name>
<sequence>MPRKRLTFGEEKGVRPARLSDGENHGRSGEEQQRAWQARRTKGIPPRRRLSVPLCGLRDQRPLSSGPSRVLSCVCLSVTSPSLFCRTTAWNEPFVAIHSSPGASSIRNSPKENTNTGQSKLNQVPRKTCKREEKRQFDLDRLRL</sequence>
<keyword evidence="3" id="KW-1185">Reference proteome</keyword>
<feature type="region of interest" description="Disordered" evidence="1">
    <location>
        <begin position="98"/>
        <end position="129"/>
    </location>
</feature>
<feature type="compositionally biased region" description="Polar residues" evidence="1">
    <location>
        <begin position="101"/>
        <end position="122"/>
    </location>
</feature>
<organism evidence="2 3">
    <name type="scientific">Caenorhabditis auriculariae</name>
    <dbReference type="NCBI Taxonomy" id="2777116"/>
    <lineage>
        <taxon>Eukaryota</taxon>
        <taxon>Metazoa</taxon>
        <taxon>Ecdysozoa</taxon>
        <taxon>Nematoda</taxon>
        <taxon>Chromadorea</taxon>
        <taxon>Rhabditida</taxon>
        <taxon>Rhabditina</taxon>
        <taxon>Rhabditomorpha</taxon>
        <taxon>Rhabditoidea</taxon>
        <taxon>Rhabditidae</taxon>
        <taxon>Peloderinae</taxon>
        <taxon>Caenorhabditis</taxon>
    </lineage>
</organism>
<gene>
    <name evidence="2" type="ORF">CAUJ_LOCUS3189</name>
</gene>
<evidence type="ECO:0000256" key="1">
    <source>
        <dbReference type="SAM" id="MobiDB-lite"/>
    </source>
</evidence>
<protein>
    <submittedName>
        <fullName evidence="2">Uncharacterized protein</fullName>
    </submittedName>
</protein>
<dbReference type="AlphaFoldDB" id="A0A8S1H1R1"/>